<dbReference type="PANTHER" id="PTHR45657:SF1">
    <property type="entry name" value="CRAL-TRIO DOMAIN-CONTAINING PROTEIN YKL091C-RELATED"/>
    <property type="match status" value="1"/>
</dbReference>
<dbReference type="CDD" id="cd00170">
    <property type="entry name" value="SEC14"/>
    <property type="match status" value="1"/>
</dbReference>
<dbReference type="Gene3D" id="3.40.525.10">
    <property type="entry name" value="CRAL-TRIO lipid binding domain"/>
    <property type="match status" value="1"/>
</dbReference>
<dbReference type="InterPro" id="IPR011074">
    <property type="entry name" value="CRAL/TRIO_N_dom"/>
</dbReference>
<evidence type="ECO:0000313" key="3">
    <source>
        <dbReference type="EMBL" id="KAI0303664.1"/>
    </source>
</evidence>
<dbReference type="InterPro" id="IPR051026">
    <property type="entry name" value="PI/PC_transfer"/>
</dbReference>
<sequence length="398" mass="44447">MDAMDASTLSIEQQPLEALRAELENERTFLESSMPKDDHTLMRFLKARGYSATQAKLMILDCINWRRTVEDVGIDELYRRIDPYDFPGREEISESWPMGFHKHGRPVNIQSFGAVSAKRLYQLITPQEHWQTILVNVESLSTEVLPAASVAAGRPIRQTLVIVDLKGFGLSQFWALKSITRRSFEISQSYYPETMSQMIIINAPTCFTAIWTMITIAGANYHSVLLDLISPENLPVALGGTCTCPDVRGGCAMSNAGPWMDGRAERRARWLRGEIAAPGVPLLPLSLQKHQQQQQEQQQEPQKEEKKKQKLELELELDKKLVQERGYEQTGHRNGTEGSEWQVKVEVQEEGEGEESCQAAASASAATTPSHSWSRASVVGLPLPLSHTPAPAAVRLVV</sequence>
<dbReference type="Pfam" id="PF00650">
    <property type="entry name" value="CRAL_TRIO"/>
    <property type="match status" value="1"/>
</dbReference>
<dbReference type="AlphaFoldDB" id="A0AAD4M6Q7"/>
<dbReference type="InterPro" id="IPR036273">
    <property type="entry name" value="CRAL/TRIO_N_dom_sf"/>
</dbReference>
<dbReference type="InterPro" id="IPR001251">
    <property type="entry name" value="CRAL-TRIO_dom"/>
</dbReference>
<dbReference type="SUPFAM" id="SSF52087">
    <property type="entry name" value="CRAL/TRIO domain"/>
    <property type="match status" value="1"/>
</dbReference>
<comment type="caution">
    <text evidence="3">The sequence shown here is derived from an EMBL/GenBank/DDBJ whole genome shotgun (WGS) entry which is preliminary data.</text>
</comment>
<dbReference type="SUPFAM" id="SSF46938">
    <property type="entry name" value="CRAL/TRIO N-terminal domain"/>
    <property type="match status" value="1"/>
</dbReference>
<feature type="compositionally biased region" description="Basic and acidic residues" evidence="1">
    <location>
        <begin position="322"/>
        <end position="335"/>
    </location>
</feature>
<dbReference type="EMBL" id="WTXG01000008">
    <property type="protein sequence ID" value="KAI0303664.1"/>
    <property type="molecule type" value="Genomic_DNA"/>
</dbReference>
<gene>
    <name evidence="3" type="ORF">B0F90DRAFT_1707936</name>
</gene>
<accession>A0AAD4M6Q7</accession>
<feature type="compositionally biased region" description="Low complexity" evidence="1">
    <location>
        <begin position="356"/>
        <end position="366"/>
    </location>
</feature>
<dbReference type="Proteomes" id="UP001203297">
    <property type="component" value="Unassembled WGS sequence"/>
</dbReference>
<dbReference type="InterPro" id="IPR036865">
    <property type="entry name" value="CRAL-TRIO_dom_sf"/>
</dbReference>
<dbReference type="Gene3D" id="1.10.8.20">
    <property type="entry name" value="N-terminal domain of phosphatidylinositol transfer protein sec14p"/>
    <property type="match status" value="1"/>
</dbReference>
<feature type="region of interest" description="Disordered" evidence="1">
    <location>
        <begin position="322"/>
        <end position="341"/>
    </location>
</feature>
<organism evidence="3 4">
    <name type="scientific">Multifurca ochricompacta</name>
    <dbReference type="NCBI Taxonomy" id="376703"/>
    <lineage>
        <taxon>Eukaryota</taxon>
        <taxon>Fungi</taxon>
        <taxon>Dikarya</taxon>
        <taxon>Basidiomycota</taxon>
        <taxon>Agaricomycotina</taxon>
        <taxon>Agaricomycetes</taxon>
        <taxon>Russulales</taxon>
        <taxon>Russulaceae</taxon>
        <taxon>Multifurca</taxon>
    </lineage>
</organism>
<name>A0AAD4M6Q7_9AGAM</name>
<feature type="domain" description="CRAL-TRIO" evidence="2">
    <location>
        <begin position="74"/>
        <end position="214"/>
    </location>
</feature>
<protein>
    <submittedName>
        <fullName evidence="3">CRAL-TRIO domain-containing protein</fullName>
    </submittedName>
</protein>
<dbReference type="PROSITE" id="PS50191">
    <property type="entry name" value="CRAL_TRIO"/>
    <property type="match status" value="1"/>
</dbReference>
<dbReference type="PANTHER" id="PTHR45657">
    <property type="entry name" value="CRAL-TRIO DOMAIN-CONTAINING PROTEIN YKL091C-RELATED"/>
    <property type="match status" value="1"/>
</dbReference>
<evidence type="ECO:0000259" key="2">
    <source>
        <dbReference type="PROSITE" id="PS50191"/>
    </source>
</evidence>
<dbReference type="SMART" id="SM01100">
    <property type="entry name" value="CRAL_TRIO_N"/>
    <property type="match status" value="1"/>
</dbReference>
<evidence type="ECO:0000313" key="4">
    <source>
        <dbReference type="Proteomes" id="UP001203297"/>
    </source>
</evidence>
<evidence type="ECO:0000256" key="1">
    <source>
        <dbReference type="SAM" id="MobiDB-lite"/>
    </source>
</evidence>
<reference evidence="3" key="1">
    <citation type="journal article" date="2022" name="New Phytol.">
        <title>Evolutionary transition to the ectomycorrhizal habit in the genomes of a hyperdiverse lineage of mushroom-forming fungi.</title>
        <authorList>
            <person name="Looney B."/>
            <person name="Miyauchi S."/>
            <person name="Morin E."/>
            <person name="Drula E."/>
            <person name="Courty P.E."/>
            <person name="Kohler A."/>
            <person name="Kuo A."/>
            <person name="LaButti K."/>
            <person name="Pangilinan J."/>
            <person name="Lipzen A."/>
            <person name="Riley R."/>
            <person name="Andreopoulos W."/>
            <person name="He G."/>
            <person name="Johnson J."/>
            <person name="Nolan M."/>
            <person name="Tritt A."/>
            <person name="Barry K.W."/>
            <person name="Grigoriev I.V."/>
            <person name="Nagy L.G."/>
            <person name="Hibbett D."/>
            <person name="Henrissat B."/>
            <person name="Matheny P.B."/>
            <person name="Labbe J."/>
            <person name="Martin F.M."/>
        </authorList>
    </citation>
    <scope>NUCLEOTIDE SEQUENCE</scope>
    <source>
        <strain evidence="3">BPL690</strain>
    </source>
</reference>
<dbReference type="SMART" id="SM00516">
    <property type="entry name" value="SEC14"/>
    <property type="match status" value="1"/>
</dbReference>
<keyword evidence="4" id="KW-1185">Reference proteome</keyword>
<feature type="compositionally biased region" description="Low complexity" evidence="1">
    <location>
        <begin position="287"/>
        <end position="300"/>
    </location>
</feature>
<proteinExistence type="predicted"/>
<feature type="region of interest" description="Disordered" evidence="1">
    <location>
        <begin position="287"/>
        <end position="309"/>
    </location>
</feature>
<feature type="region of interest" description="Disordered" evidence="1">
    <location>
        <begin position="347"/>
        <end position="374"/>
    </location>
</feature>